<dbReference type="Proteomes" id="UP000035996">
    <property type="component" value="Unassembled WGS sequence"/>
</dbReference>
<feature type="active site" evidence="5 6">
    <location>
        <position position="210"/>
    </location>
</feature>
<evidence type="ECO:0000256" key="7">
    <source>
        <dbReference type="RuleBase" id="RU003345"/>
    </source>
</evidence>
<dbReference type="Gene3D" id="3.40.605.10">
    <property type="entry name" value="Aldehyde Dehydrogenase, Chain A, domain 1"/>
    <property type="match status" value="1"/>
</dbReference>
<dbReference type="PANTHER" id="PTHR43570:SF16">
    <property type="entry name" value="ALDEHYDE DEHYDROGENASE TYPE III, ISOFORM Q"/>
    <property type="match status" value="1"/>
</dbReference>
<evidence type="ECO:0000256" key="5">
    <source>
        <dbReference type="PIRSR" id="PIRSR036492-1"/>
    </source>
</evidence>
<dbReference type="InterPro" id="IPR016161">
    <property type="entry name" value="Ald_DH/histidinol_DH"/>
</dbReference>
<dbReference type="PROSITE" id="PS00687">
    <property type="entry name" value="ALDEHYDE_DEHYDR_GLU"/>
    <property type="match status" value="1"/>
</dbReference>
<dbReference type="RefSeq" id="WP_048312175.1">
    <property type="nucleotide sequence ID" value="NZ_CP119526.1"/>
</dbReference>
<keyword evidence="10" id="KW-1185">Reference proteome</keyword>
<dbReference type="InterPro" id="IPR012394">
    <property type="entry name" value="Aldehyde_DH_NAD(P)"/>
</dbReference>
<dbReference type="OrthoDB" id="9762913at2"/>
<evidence type="ECO:0000256" key="6">
    <source>
        <dbReference type="PROSITE-ProRule" id="PRU10007"/>
    </source>
</evidence>
<gene>
    <name evidence="9" type="ORF">AB986_15595</name>
</gene>
<name>A0A0J6CZ07_9BACL</name>
<evidence type="ECO:0000256" key="4">
    <source>
        <dbReference type="PIRNR" id="PIRNR036492"/>
    </source>
</evidence>
<dbReference type="AlphaFoldDB" id="A0A0J6CZ07"/>
<dbReference type="InterPro" id="IPR015590">
    <property type="entry name" value="Aldehyde_DH_dom"/>
</dbReference>
<dbReference type="Pfam" id="PF00171">
    <property type="entry name" value="Aldedh"/>
    <property type="match status" value="1"/>
</dbReference>
<dbReference type="InterPro" id="IPR029510">
    <property type="entry name" value="Ald_DH_CS_GLU"/>
</dbReference>
<dbReference type="InterPro" id="IPR016162">
    <property type="entry name" value="Ald_DH_N"/>
</dbReference>
<dbReference type="GO" id="GO:0004029">
    <property type="term" value="F:aldehyde dehydrogenase (NAD+) activity"/>
    <property type="evidence" value="ECO:0007669"/>
    <property type="project" value="TreeGrafter"/>
</dbReference>
<protein>
    <recommendedName>
        <fullName evidence="4">Aldehyde dehydrogenase</fullName>
    </recommendedName>
</protein>
<organism evidence="9 10">
    <name type="scientific">Guptibacillus hwajinpoensis</name>
    <dbReference type="NCBI Taxonomy" id="208199"/>
    <lineage>
        <taxon>Bacteria</taxon>
        <taxon>Bacillati</taxon>
        <taxon>Bacillota</taxon>
        <taxon>Bacilli</taxon>
        <taxon>Bacillales</taxon>
        <taxon>Guptibacillaceae</taxon>
        <taxon>Guptibacillus</taxon>
    </lineage>
</organism>
<comment type="caution">
    <text evidence="9">The sequence shown here is derived from an EMBL/GenBank/DDBJ whole genome shotgun (WGS) entry which is preliminary data.</text>
</comment>
<feature type="domain" description="Aldehyde dehydrogenase" evidence="8">
    <location>
        <begin position="22"/>
        <end position="428"/>
    </location>
</feature>
<dbReference type="GO" id="GO:0005737">
    <property type="term" value="C:cytoplasm"/>
    <property type="evidence" value="ECO:0007669"/>
    <property type="project" value="TreeGrafter"/>
</dbReference>
<dbReference type="FunFam" id="3.40.605.10:FF:000004">
    <property type="entry name" value="Aldehyde dehydrogenase"/>
    <property type="match status" value="1"/>
</dbReference>
<proteinExistence type="inferred from homology"/>
<sequence length="456" mass="51375">MDMLHELLNRHKQYFFTGETKSYEFRKKQLETLREVIKEYEPEVLVALKEDLHKSEWEAYTTEIGFLLEEIKFTLKHLKEWMSPEKVKSPITHLGSKSMIHQEPYGVTLIIAPWNYPFQLQLAPLVGAIAAGNCAVLKPSELTPAVSAVISKMIREVFPDEYVSVVQGGVETSTELLKQPFDHIFFTGSVPVGKIVMEAAAKQLIPVTLELGGKSPAIVDQDANLKLAAKRILWGKFTNAGQTCVAPDYLYVHSDVKLELLQHMSEALLEFYGEDPLLSDKYSHIVSDKHFERLKSFLTNGDVLIGGQHKESERVISPTIIDNISWDDPVMQEEIFGPILPVLEFTDLNQVVDEVRRRPKPLALYFFSESEEKQDMITSSLSFGGGCMNDTLMHIVTPHLPFGGVGSSGTGSYHGKSSFEAFSHRKSIVKQTTNFDFSFRYPSAKNGLKMIKRIMG</sequence>
<dbReference type="EMBL" id="LELK01000004">
    <property type="protein sequence ID" value="KMM37284.1"/>
    <property type="molecule type" value="Genomic_DNA"/>
</dbReference>
<evidence type="ECO:0000313" key="9">
    <source>
        <dbReference type="EMBL" id="KMM37284.1"/>
    </source>
</evidence>
<accession>A0A0J6CZ07</accession>
<dbReference type="STRING" id="157733.AB986_15595"/>
<dbReference type="FunFam" id="3.40.309.10:FF:000003">
    <property type="entry name" value="Aldehyde dehydrogenase"/>
    <property type="match status" value="1"/>
</dbReference>
<evidence type="ECO:0000256" key="3">
    <source>
        <dbReference type="ARBA" id="ARBA00023027"/>
    </source>
</evidence>
<dbReference type="SUPFAM" id="SSF53720">
    <property type="entry name" value="ALDH-like"/>
    <property type="match status" value="1"/>
</dbReference>
<dbReference type="PIRSF" id="PIRSF036492">
    <property type="entry name" value="ALDH"/>
    <property type="match status" value="1"/>
</dbReference>
<feature type="active site" evidence="5">
    <location>
        <position position="244"/>
    </location>
</feature>
<dbReference type="InterPro" id="IPR016163">
    <property type="entry name" value="Ald_DH_C"/>
</dbReference>
<keyword evidence="2 4" id="KW-0560">Oxidoreductase</keyword>
<dbReference type="InterPro" id="IPR016160">
    <property type="entry name" value="Ald_DH_CS_CYS"/>
</dbReference>
<dbReference type="PANTHER" id="PTHR43570">
    <property type="entry name" value="ALDEHYDE DEHYDROGENASE"/>
    <property type="match status" value="1"/>
</dbReference>
<reference evidence="9" key="1">
    <citation type="submission" date="2015-06" db="EMBL/GenBank/DDBJ databases">
        <authorList>
            <person name="Liu B."/>
            <person name="Wang J."/>
            <person name="Zhu Y."/>
            <person name="Liu G."/>
            <person name="Chen Q."/>
            <person name="Zheng C."/>
            <person name="Che J."/>
            <person name="Ge C."/>
            <person name="Shi H."/>
            <person name="Pan Z."/>
            <person name="Liu X."/>
        </authorList>
    </citation>
    <scope>NUCLEOTIDE SEQUENCE [LARGE SCALE GENOMIC DNA]</scope>
    <source>
        <strain evidence="9">DSM 16346</strain>
    </source>
</reference>
<evidence type="ECO:0000256" key="2">
    <source>
        <dbReference type="ARBA" id="ARBA00023002"/>
    </source>
</evidence>
<dbReference type="PATRIC" id="fig|157733.3.peg.1199"/>
<keyword evidence="3" id="KW-0520">NAD</keyword>
<evidence type="ECO:0000259" key="8">
    <source>
        <dbReference type="Pfam" id="PF00171"/>
    </source>
</evidence>
<dbReference type="PROSITE" id="PS00070">
    <property type="entry name" value="ALDEHYDE_DEHYDR_CYS"/>
    <property type="match status" value="1"/>
</dbReference>
<dbReference type="Gene3D" id="3.40.309.10">
    <property type="entry name" value="Aldehyde Dehydrogenase, Chain A, domain 2"/>
    <property type="match status" value="1"/>
</dbReference>
<dbReference type="CDD" id="cd07136">
    <property type="entry name" value="ALDH_YwdH-P39616"/>
    <property type="match status" value="1"/>
</dbReference>
<dbReference type="GO" id="GO:0006081">
    <property type="term" value="P:aldehyde metabolic process"/>
    <property type="evidence" value="ECO:0007669"/>
    <property type="project" value="InterPro"/>
</dbReference>
<evidence type="ECO:0000256" key="1">
    <source>
        <dbReference type="ARBA" id="ARBA00009986"/>
    </source>
</evidence>
<comment type="similarity">
    <text evidence="1 4 7">Belongs to the aldehyde dehydrogenase family.</text>
</comment>
<evidence type="ECO:0000313" key="10">
    <source>
        <dbReference type="Proteomes" id="UP000035996"/>
    </source>
</evidence>